<evidence type="ECO:0000313" key="2">
    <source>
        <dbReference type="Proteomes" id="UP000290289"/>
    </source>
</evidence>
<sequence>MMTILSSETMDIPDGVKIKVHAKIIERNNGETDGFKYLRESCPFVITKLLRYGASVGEHSFVTSGYEKALIGMKGRFKAKLY</sequence>
<dbReference type="Proteomes" id="UP000290289">
    <property type="component" value="Chromosome 11"/>
</dbReference>
<evidence type="ECO:0000313" key="1">
    <source>
        <dbReference type="EMBL" id="RXH82895.1"/>
    </source>
</evidence>
<keyword evidence="2" id="KW-1185">Reference proteome</keyword>
<reference evidence="1 2" key="1">
    <citation type="submission" date="2018-10" db="EMBL/GenBank/DDBJ databases">
        <title>A high-quality apple genome assembly.</title>
        <authorList>
            <person name="Hu J."/>
        </authorList>
    </citation>
    <scope>NUCLEOTIDE SEQUENCE [LARGE SCALE GENOMIC DNA]</scope>
    <source>
        <strain evidence="2">cv. HFTH1</strain>
        <tissue evidence="1">Young leaf</tissue>
    </source>
</reference>
<proteinExistence type="predicted"/>
<gene>
    <name evidence="1" type="ORF">DVH24_003393</name>
</gene>
<dbReference type="EMBL" id="RDQH01000337">
    <property type="protein sequence ID" value="RXH82895.1"/>
    <property type="molecule type" value="Genomic_DNA"/>
</dbReference>
<name>A0A498IL71_MALDO</name>
<protein>
    <submittedName>
        <fullName evidence="1">Uncharacterized protein</fullName>
    </submittedName>
</protein>
<accession>A0A498IL71</accession>
<dbReference type="SMR" id="A0A498IL71"/>
<dbReference type="STRING" id="3750.A0A498IL71"/>
<comment type="caution">
    <text evidence="1">The sequence shown here is derived from an EMBL/GenBank/DDBJ whole genome shotgun (WGS) entry which is preliminary data.</text>
</comment>
<dbReference type="AlphaFoldDB" id="A0A498IL71"/>
<organism evidence="1 2">
    <name type="scientific">Malus domestica</name>
    <name type="common">Apple</name>
    <name type="synonym">Pyrus malus</name>
    <dbReference type="NCBI Taxonomy" id="3750"/>
    <lineage>
        <taxon>Eukaryota</taxon>
        <taxon>Viridiplantae</taxon>
        <taxon>Streptophyta</taxon>
        <taxon>Embryophyta</taxon>
        <taxon>Tracheophyta</taxon>
        <taxon>Spermatophyta</taxon>
        <taxon>Magnoliopsida</taxon>
        <taxon>eudicotyledons</taxon>
        <taxon>Gunneridae</taxon>
        <taxon>Pentapetalae</taxon>
        <taxon>rosids</taxon>
        <taxon>fabids</taxon>
        <taxon>Rosales</taxon>
        <taxon>Rosaceae</taxon>
        <taxon>Amygdaloideae</taxon>
        <taxon>Maleae</taxon>
        <taxon>Malus</taxon>
    </lineage>
</organism>